<evidence type="ECO:0000313" key="2">
    <source>
        <dbReference type="EMBL" id="CUO89553.1"/>
    </source>
</evidence>
<dbReference type="RefSeq" id="WP_055278004.1">
    <property type="nucleotide sequence ID" value="NZ_CYZV01000077.1"/>
</dbReference>
<dbReference type="AlphaFoldDB" id="A0A174IQA2"/>
<dbReference type="Gene3D" id="3.90.70.10">
    <property type="entry name" value="Cysteine proteinases"/>
    <property type="match status" value="1"/>
</dbReference>
<feature type="domain" description="Peptidase C39-like" evidence="1">
    <location>
        <begin position="161"/>
        <end position="299"/>
    </location>
</feature>
<gene>
    <name evidence="2" type="ORF">ERS852470_03660</name>
</gene>
<sequence length="333" mass="38650">MSNKYLNSMIFINKKKLKVIKEENNEIYLSKVIKFDDFKKIIVSWNAVTPLNSYIVVQARVFVQNKKDKKKKWSEWMSWGKWGTNIKRGSESSKCDEVRIDVDTLSINEGYSGKAIELKIISYYDNKGFAADIREVAITYYKENNNDLKNKKYELINKLIETPCISQMKRNEKIAHKICSPTSLTMLLNRLGENLKVEDVAYSCFDYNYNEFGNWTYNVAYAGSLGYKAYVEYGGIDSLIREISNGNPIEVSVKYTNDINNKEYPYIENAPLTTSGHLIVVCGIEVSNNGKWVIVNDPAGKDDESVRLKYKFEDFMKAWQRSNYIMYVIYKQD</sequence>
<proteinExistence type="predicted"/>
<evidence type="ECO:0000259" key="1">
    <source>
        <dbReference type="Pfam" id="PF13529"/>
    </source>
</evidence>
<dbReference type="Proteomes" id="UP000095558">
    <property type="component" value="Unassembled WGS sequence"/>
</dbReference>
<dbReference type="OrthoDB" id="9789941at2"/>
<dbReference type="EMBL" id="CYZV01000077">
    <property type="protein sequence ID" value="CUO89553.1"/>
    <property type="molecule type" value="Genomic_DNA"/>
</dbReference>
<evidence type="ECO:0000313" key="3">
    <source>
        <dbReference type="Proteomes" id="UP000095558"/>
    </source>
</evidence>
<dbReference type="Pfam" id="PF13529">
    <property type="entry name" value="Peptidase_C39_2"/>
    <property type="match status" value="1"/>
</dbReference>
<reference evidence="2 3" key="1">
    <citation type="submission" date="2015-09" db="EMBL/GenBank/DDBJ databases">
        <authorList>
            <consortium name="Pathogen Informatics"/>
        </authorList>
    </citation>
    <scope>NUCLEOTIDE SEQUENCE [LARGE SCALE GENOMIC DNA]</scope>
    <source>
        <strain evidence="2 3">2789STDY5834855</strain>
    </source>
</reference>
<dbReference type="InterPro" id="IPR039564">
    <property type="entry name" value="Peptidase_C39-like"/>
</dbReference>
<protein>
    <submittedName>
        <fullName evidence="2">Uncharacterized protein conserved in bacteria</fullName>
    </submittedName>
</protein>
<name>A0A174IQA2_9CLOT</name>
<accession>A0A174IQA2</accession>
<organism evidence="2 3">
    <name type="scientific">Clostridium disporicum</name>
    <dbReference type="NCBI Taxonomy" id="84024"/>
    <lineage>
        <taxon>Bacteria</taxon>
        <taxon>Bacillati</taxon>
        <taxon>Bacillota</taxon>
        <taxon>Clostridia</taxon>
        <taxon>Eubacteriales</taxon>
        <taxon>Clostridiaceae</taxon>
        <taxon>Clostridium</taxon>
    </lineage>
</organism>